<evidence type="ECO:0000256" key="4">
    <source>
        <dbReference type="ARBA" id="ARBA00022553"/>
    </source>
</evidence>
<dbReference type="SUPFAM" id="SSF46689">
    <property type="entry name" value="Homeodomain-like"/>
    <property type="match status" value="2"/>
</dbReference>
<gene>
    <name evidence="13" type="ORF">LKD75_09285</name>
</gene>
<keyword evidence="5" id="KW-0902">Two-component regulatory system</keyword>
<dbReference type="GO" id="GO:0005737">
    <property type="term" value="C:cytoplasm"/>
    <property type="evidence" value="ECO:0007669"/>
    <property type="project" value="UniProtKB-SubCell"/>
</dbReference>
<dbReference type="InterPro" id="IPR051552">
    <property type="entry name" value="HptR"/>
</dbReference>
<dbReference type="RefSeq" id="WP_227063775.1">
    <property type="nucleotide sequence ID" value="NZ_JAJEPV010000019.1"/>
</dbReference>
<name>A0AAE3D8C2_9FIRM</name>
<keyword evidence="6" id="KW-0805">Transcription regulation</keyword>
<dbReference type="Gene3D" id="1.10.10.60">
    <property type="entry name" value="Homeodomain-like"/>
    <property type="match status" value="2"/>
</dbReference>
<evidence type="ECO:0000256" key="1">
    <source>
        <dbReference type="ARBA" id="ARBA00004496"/>
    </source>
</evidence>
<dbReference type="EMBL" id="JAJEPV010000019">
    <property type="protein sequence ID" value="MCC2119775.1"/>
    <property type="molecule type" value="Genomic_DNA"/>
</dbReference>
<feature type="domain" description="HTH araC/xylS-type" evidence="11">
    <location>
        <begin position="424"/>
        <end position="522"/>
    </location>
</feature>
<dbReference type="GO" id="GO:0003700">
    <property type="term" value="F:DNA-binding transcription factor activity"/>
    <property type="evidence" value="ECO:0007669"/>
    <property type="project" value="InterPro"/>
</dbReference>
<keyword evidence="4 10" id="KW-0597">Phosphoprotein</keyword>
<dbReference type="Pfam" id="PF00072">
    <property type="entry name" value="Response_reg"/>
    <property type="match status" value="1"/>
</dbReference>
<comment type="subcellular location">
    <subcellularLocation>
        <location evidence="1">Cytoplasm</location>
    </subcellularLocation>
</comment>
<evidence type="ECO:0000256" key="5">
    <source>
        <dbReference type="ARBA" id="ARBA00023012"/>
    </source>
</evidence>
<dbReference type="InterPro" id="IPR011006">
    <property type="entry name" value="CheY-like_superfamily"/>
</dbReference>
<evidence type="ECO:0000259" key="12">
    <source>
        <dbReference type="PROSITE" id="PS50110"/>
    </source>
</evidence>
<dbReference type="SUPFAM" id="SSF52172">
    <property type="entry name" value="CheY-like"/>
    <property type="match status" value="1"/>
</dbReference>
<dbReference type="GO" id="GO:0043565">
    <property type="term" value="F:sequence-specific DNA binding"/>
    <property type="evidence" value="ECO:0007669"/>
    <property type="project" value="InterPro"/>
</dbReference>
<evidence type="ECO:0000256" key="7">
    <source>
        <dbReference type="ARBA" id="ARBA00023125"/>
    </source>
</evidence>
<sequence>MWKVMIVDDEKLICKLVQALVEWDKLGMQMAAQAENAIQALDMLQQYRPDILITDIRMPGMDGLELIKNAKKICPELEIIIISGYAHFEYARNALSLGVGNYLLKPIKQDELNETLRKIGERLDAKKSAQGMEMAERRVSESDVNRLRYALLKDLVEDAYNPTAVQLQENYYFKAEADCYQAIVVKAGYDPEQMSKAAQTVICEKTKELFYHCLSKNCNDCLFDYVKDSGYGILNFIKEDTDKIRTLLLEFLRQLEANRSMLGPVRFSLAIGGVTVDAEQLTASIRKAELAIRERIVEGWGRLLEEVPPASGLPMQDILDRYCKEMEHAIEVLDPAEASKCGEELKNAVMSVPDVRGREIQETVLSAGRFFIVRVRATSPTIFEEKCMHCGSAEELFHELSTLQEELMTEALEARQGETSRPIRQAKQYVHKHYAENITLEEVCDHVGFSVAYFSALFKKETGEGFAKYLMRVRMDEAKTLLRETGLSVTEICERVGYNDRKHFTQTFHKIAGVNPAEYRKLYG</sequence>
<feature type="domain" description="Response regulatory" evidence="12">
    <location>
        <begin position="3"/>
        <end position="120"/>
    </location>
</feature>
<dbReference type="SMART" id="SM00448">
    <property type="entry name" value="REC"/>
    <property type="match status" value="1"/>
</dbReference>
<organism evidence="13 14">
    <name type="scientific">Waltera acetigignens</name>
    <dbReference type="NCBI Taxonomy" id="2981769"/>
    <lineage>
        <taxon>Bacteria</taxon>
        <taxon>Bacillati</taxon>
        <taxon>Bacillota</taxon>
        <taxon>Clostridia</taxon>
        <taxon>Lachnospirales</taxon>
        <taxon>Lachnospiraceae</taxon>
        <taxon>Waltera</taxon>
    </lineage>
</organism>
<dbReference type="Gene3D" id="3.40.50.2300">
    <property type="match status" value="1"/>
</dbReference>
<protein>
    <recommendedName>
        <fullName evidence="2">Stage 0 sporulation protein A homolog</fullName>
    </recommendedName>
</protein>
<dbReference type="InterPro" id="IPR009057">
    <property type="entry name" value="Homeodomain-like_sf"/>
</dbReference>
<dbReference type="AlphaFoldDB" id="A0AAE3D8C2"/>
<dbReference type="PANTHER" id="PTHR42713">
    <property type="entry name" value="HISTIDINE KINASE-RELATED"/>
    <property type="match status" value="1"/>
</dbReference>
<evidence type="ECO:0000256" key="3">
    <source>
        <dbReference type="ARBA" id="ARBA00022490"/>
    </source>
</evidence>
<evidence type="ECO:0000256" key="9">
    <source>
        <dbReference type="ARBA" id="ARBA00024867"/>
    </source>
</evidence>
<dbReference type="GO" id="GO:0000160">
    <property type="term" value="P:phosphorelay signal transduction system"/>
    <property type="evidence" value="ECO:0007669"/>
    <property type="project" value="UniProtKB-KW"/>
</dbReference>
<dbReference type="Pfam" id="PF12833">
    <property type="entry name" value="HTH_18"/>
    <property type="match status" value="1"/>
</dbReference>
<keyword evidence="3" id="KW-0963">Cytoplasm</keyword>
<dbReference type="Proteomes" id="UP001197795">
    <property type="component" value="Unassembled WGS sequence"/>
</dbReference>
<dbReference type="PANTHER" id="PTHR42713:SF3">
    <property type="entry name" value="TRANSCRIPTIONAL REGULATORY PROTEIN HPTR"/>
    <property type="match status" value="1"/>
</dbReference>
<dbReference type="CDD" id="cd17536">
    <property type="entry name" value="REC_YesN-like"/>
    <property type="match status" value="1"/>
</dbReference>
<dbReference type="SMART" id="SM00342">
    <property type="entry name" value="HTH_ARAC"/>
    <property type="match status" value="1"/>
</dbReference>
<keyword evidence="14" id="KW-1185">Reference proteome</keyword>
<feature type="modified residue" description="4-aspartylphosphate" evidence="10">
    <location>
        <position position="55"/>
    </location>
</feature>
<proteinExistence type="predicted"/>
<keyword evidence="8" id="KW-0804">Transcription</keyword>
<dbReference type="PROSITE" id="PS50110">
    <property type="entry name" value="RESPONSE_REGULATORY"/>
    <property type="match status" value="1"/>
</dbReference>
<evidence type="ECO:0000313" key="14">
    <source>
        <dbReference type="Proteomes" id="UP001197795"/>
    </source>
</evidence>
<evidence type="ECO:0000256" key="8">
    <source>
        <dbReference type="ARBA" id="ARBA00023163"/>
    </source>
</evidence>
<dbReference type="PROSITE" id="PS01124">
    <property type="entry name" value="HTH_ARAC_FAMILY_2"/>
    <property type="match status" value="1"/>
</dbReference>
<keyword evidence="7" id="KW-0238">DNA-binding</keyword>
<comment type="function">
    <text evidence="9">May play the central regulatory role in sporulation. It may be an element of the effector pathway responsible for the activation of sporulation genes in response to nutritional stress. Spo0A may act in concert with spo0H (a sigma factor) to control the expression of some genes that are critical to the sporulation process.</text>
</comment>
<evidence type="ECO:0000313" key="13">
    <source>
        <dbReference type="EMBL" id="MCC2119775.1"/>
    </source>
</evidence>
<evidence type="ECO:0000259" key="11">
    <source>
        <dbReference type="PROSITE" id="PS01124"/>
    </source>
</evidence>
<dbReference type="PRINTS" id="PR00032">
    <property type="entry name" value="HTHARAC"/>
</dbReference>
<evidence type="ECO:0000256" key="10">
    <source>
        <dbReference type="PROSITE-ProRule" id="PRU00169"/>
    </source>
</evidence>
<comment type="caution">
    <text evidence="13">The sequence shown here is derived from an EMBL/GenBank/DDBJ whole genome shotgun (WGS) entry which is preliminary data.</text>
</comment>
<dbReference type="InterPro" id="IPR020449">
    <property type="entry name" value="Tscrpt_reg_AraC-type_HTH"/>
</dbReference>
<reference evidence="13 14" key="1">
    <citation type="submission" date="2021-10" db="EMBL/GenBank/DDBJ databases">
        <title>Anaerobic single-cell dispensing facilitates the cultivation of human gut bacteria.</title>
        <authorList>
            <person name="Afrizal A."/>
        </authorList>
    </citation>
    <scope>NUCLEOTIDE SEQUENCE [LARGE SCALE GENOMIC DNA]</scope>
    <source>
        <strain evidence="13 14">CLA-AA-H273</strain>
    </source>
</reference>
<dbReference type="InterPro" id="IPR018060">
    <property type="entry name" value="HTH_AraC"/>
</dbReference>
<evidence type="ECO:0000256" key="2">
    <source>
        <dbReference type="ARBA" id="ARBA00018672"/>
    </source>
</evidence>
<evidence type="ECO:0000256" key="6">
    <source>
        <dbReference type="ARBA" id="ARBA00023015"/>
    </source>
</evidence>
<dbReference type="InterPro" id="IPR001789">
    <property type="entry name" value="Sig_transdc_resp-reg_receiver"/>
</dbReference>
<accession>A0AAE3D8C2</accession>